<accession>A0A6A5YFG7</accession>
<reference evidence="1" key="1">
    <citation type="journal article" date="2020" name="Stud. Mycol.">
        <title>101 Dothideomycetes genomes: a test case for predicting lifestyles and emergence of pathogens.</title>
        <authorList>
            <person name="Haridas S."/>
            <person name="Albert R."/>
            <person name="Binder M."/>
            <person name="Bloem J."/>
            <person name="Labutti K."/>
            <person name="Salamov A."/>
            <person name="Andreopoulos B."/>
            <person name="Baker S."/>
            <person name="Barry K."/>
            <person name="Bills G."/>
            <person name="Bluhm B."/>
            <person name="Cannon C."/>
            <person name="Castanera R."/>
            <person name="Culley D."/>
            <person name="Daum C."/>
            <person name="Ezra D."/>
            <person name="Gonzalez J."/>
            <person name="Henrissat B."/>
            <person name="Kuo A."/>
            <person name="Liang C."/>
            <person name="Lipzen A."/>
            <person name="Lutzoni F."/>
            <person name="Magnuson J."/>
            <person name="Mondo S."/>
            <person name="Nolan M."/>
            <person name="Ohm R."/>
            <person name="Pangilinan J."/>
            <person name="Park H.-J."/>
            <person name="Ramirez L."/>
            <person name="Alfaro M."/>
            <person name="Sun H."/>
            <person name="Tritt A."/>
            <person name="Yoshinaga Y."/>
            <person name="Zwiers L.-H."/>
            <person name="Turgeon B."/>
            <person name="Goodwin S."/>
            <person name="Spatafora J."/>
            <person name="Crous P."/>
            <person name="Grigoriev I."/>
        </authorList>
    </citation>
    <scope>NUCLEOTIDE SEQUENCE</scope>
    <source>
        <strain evidence="1">CBS 627.86</strain>
    </source>
</reference>
<dbReference type="AlphaFoldDB" id="A0A6A5YFG7"/>
<proteinExistence type="predicted"/>
<dbReference type="Proteomes" id="UP000799770">
    <property type="component" value="Unassembled WGS sequence"/>
</dbReference>
<evidence type="ECO:0000313" key="1">
    <source>
        <dbReference type="EMBL" id="KAF2106039.1"/>
    </source>
</evidence>
<name>A0A6A5YFG7_9PLEO</name>
<keyword evidence="2" id="KW-1185">Reference proteome</keyword>
<gene>
    <name evidence="1" type="ORF">BDV96DRAFT_655046</name>
</gene>
<protein>
    <submittedName>
        <fullName evidence="1">Uncharacterized protein</fullName>
    </submittedName>
</protein>
<evidence type="ECO:0000313" key="2">
    <source>
        <dbReference type="Proteomes" id="UP000799770"/>
    </source>
</evidence>
<sequence>MAINAIDLEKSWSEELKGFSGSVGMAATHLLSVVASHVSLLDLSSSGSLGGRVTILGKARSTADSISDANNIFPWLPNALALMTVSQFATMSAHRLLPDPAGVQRLVDLPYEVVLNEDRVDEAGHELNDIHWSLDPFSLFVLILTLATLSNRFSNHLVHINSGTLSSFTYPILCFAFPHFSSATLPPQAPSFLLRLQPLPHPFPKANKRPI</sequence>
<dbReference type="EMBL" id="ML977367">
    <property type="protein sequence ID" value="KAF2106039.1"/>
    <property type="molecule type" value="Genomic_DNA"/>
</dbReference>
<organism evidence="1 2">
    <name type="scientific">Lophiotrema nucula</name>
    <dbReference type="NCBI Taxonomy" id="690887"/>
    <lineage>
        <taxon>Eukaryota</taxon>
        <taxon>Fungi</taxon>
        <taxon>Dikarya</taxon>
        <taxon>Ascomycota</taxon>
        <taxon>Pezizomycotina</taxon>
        <taxon>Dothideomycetes</taxon>
        <taxon>Pleosporomycetidae</taxon>
        <taxon>Pleosporales</taxon>
        <taxon>Lophiotremataceae</taxon>
        <taxon>Lophiotrema</taxon>
    </lineage>
</organism>